<reference evidence="2" key="1">
    <citation type="submission" date="2023-06" db="EMBL/GenBank/DDBJ databases">
        <title>Genome-scale phylogeny and comparative genomics of the fungal order Sordariales.</title>
        <authorList>
            <consortium name="Lawrence Berkeley National Laboratory"/>
            <person name="Hensen N."/>
            <person name="Bonometti L."/>
            <person name="Westerberg I."/>
            <person name="Brannstrom I.O."/>
            <person name="Guillou S."/>
            <person name="Cros-Aarteil S."/>
            <person name="Calhoun S."/>
            <person name="Haridas S."/>
            <person name="Kuo A."/>
            <person name="Mondo S."/>
            <person name="Pangilinan J."/>
            <person name="Riley R."/>
            <person name="LaButti K."/>
            <person name="Andreopoulos B."/>
            <person name="Lipzen A."/>
            <person name="Chen C."/>
            <person name="Yanf M."/>
            <person name="Daum C."/>
            <person name="Ng V."/>
            <person name="Clum A."/>
            <person name="Steindorff A."/>
            <person name="Ohm R."/>
            <person name="Martin F."/>
            <person name="Silar P."/>
            <person name="Natvig D."/>
            <person name="Lalanne C."/>
            <person name="Gautier V."/>
            <person name="Ament-velasquez S.L."/>
            <person name="Kruys A."/>
            <person name="Hutchinson M.I."/>
            <person name="Powell A.J."/>
            <person name="Barry K."/>
            <person name="Miller A.N."/>
            <person name="Grigoriev I.V."/>
            <person name="Debuchy R."/>
            <person name="Gladieux P."/>
            <person name="Thoren M.H."/>
            <person name="Johannesson H."/>
        </authorList>
    </citation>
    <scope>NUCLEOTIDE SEQUENCE</scope>
    <source>
        <strain evidence="2">SMH3391-2</strain>
    </source>
</reference>
<gene>
    <name evidence="2" type="ORF">B0T17DRAFT_218985</name>
</gene>
<feature type="region of interest" description="Disordered" evidence="1">
    <location>
        <begin position="95"/>
        <end position="168"/>
    </location>
</feature>
<sequence length="230" mass="25238">MFLHMSKSQKIPPEVLKAKKPVMQTEAPKEERTKAAKQQPEVKATLRAAESQHPYGVERNMAANTTGNSRQPARRPANIVAAAASASVTSSAIVYSNNWPGPATAPLQNTKKVSRTQMERNSPMPQKSKLGPRSLPVATDQQHNSTTSATARATKGIPDTFAPLPGDTPVLRQLGSTVVVPMTIVTTQQYQTSPPSQRSRVRKNPKKRNLMSKKRKGTKKRKRKRAMKKG</sequence>
<feature type="compositionally biased region" description="Low complexity" evidence="1">
    <location>
        <begin position="74"/>
        <end position="83"/>
    </location>
</feature>
<dbReference type="Proteomes" id="UP001174934">
    <property type="component" value="Unassembled WGS sequence"/>
</dbReference>
<name>A0AA40CAK2_9PEZI</name>
<feature type="compositionally biased region" description="Polar residues" evidence="1">
    <location>
        <begin position="139"/>
        <end position="151"/>
    </location>
</feature>
<organism evidence="2 3">
    <name type="scientific">Bombardia bombarda</name>
    <dbReference type="NCBI Taxonomy" id="252184"/>
    <lineage>
        <taxon>Eukaryota</taxon>
        <taxon>Fungi</taxon>
        <taxon>Dikarya</taxon>
        <taxon>Ascomycota</taxon>
        <taxon>Pezizomycotina</taxon>
        <taxon>Sordariomycetes</taxon>
        <taxon>Sordariomycetidae</taxon>
        <taxon>Sordariales</taxon>
        <taxon>Lasiosphaeriaceae</taxon>
        <taxon>Bombardia</taxon>
    </lineage>
</organism>
<comment type="caution">
    <text evidence="2">The sequence shown here is derived from an EMBL/GenBank/DDBJ whole genome shotgun (WGS) entry which is preliminary data.</text>
</comment>
<feature type="region of interest" description="Disordered" evidence="1">
    <location>
        <begin position="187"/>
        <end position="230"/>
    </location>
</feature>
<keyword evidence="3" id="KW-1185">Reference proteome</keyword>
<evidence type="ECO:0000256" key="1">
    <source>
        <dbReference type="SAM" id="MobiDB-lite"/>
    </source>
</evidence>
<dbReference type="EMBL" id="JAULSR010000002">
    <property type="protein sequence ID" value="KAK0630338.1"/>
    <property type="molecule type" value="Genomic_DNA"/>
</dbReference>
<evidence type="ECO:0000313" key="2">
    <source>
        <dbReference type="EMBL" id="KAK0630338.1"/>
    </source>
</evidence>
<protein>
    <submittedName>
        <fullName evidence="2">Uncharacterized protein</fullName>
    </submittedName>
</protein>
<proteinExistence type="predicted"/>
<feature type="compositionally biased region" description="Polar residues" evidence="1">
    <location>
        <begin position="62"/>
        <end position="71"/>
    </location>
</feature>
<dbReference type="AlphaFoldDB" id="A0AA40CAK2"/>
<accession>A0AA40CAK2</accession>
<feature type="compositionally biased region" description="Polar residues" evidence="1">
    <location>
        <begin position="106"/>
        <end position="125"/>
    </location>
</feature>
<feature type="region of interest" description="Disordered" evidence="1">
    <location>
        <begin position="1"/>
        <end position="83"/>
    </location>
</feature>
<evidence type="ECO:0000313" key="3">
    <source>
        <dbReference type="Proteomes" id="UP001174934"/>
    </source>
</evidence>
<feature type="compositionally biased region" description="Basic residues" evidence="1">
    <location>
        <begin position="199"/>
        <end position="230"/>
    </location>
</feature>
<feature type="compositionally biased region" description="Low complexity" evidence="1">
    <location>
        <begin position="187"/>
        <end position="198"/>
    </location>
</feature>